<name>A0ABR3UN73_9PLEO</name>
<organism evidence="2 3">
    <name type="scientific">Alternaria dauci</name>
    <dbReference type="NCBI Taxonomy" id="48095"/>
    <lineage>
        <taxon>Eukaryota</taxon>
        <taxon>Fungi</taxon>
        <taxon>Dikarya</taxon>
        <taxon>Ascomycota</taxon>
        <taxon>Pezizomycotina</taxon>
        <taxon>Dothideomycetes</taxon>
        <taxon>Pleosporomycetidae</taxon>
        <taxon>Pleosporales</taxon>
        <taxon>Pleosporineae</taxon>
        <taxon>Pleosporaceae</taxon>
        <taxon>Alternaria</taxon>
        <taxon>Alternaria sect. Porri</taxon>
    </lineage>
</organism>
<accession>A0ABR3UN73</accession>
<dbReference type="RefSeq" id="XP_069308316.1">
    <property type="nucleotide sequence ID" value="XM_069450531.1"/>
</dbReference>
<comment type="caution">
    <text evidence="2">The sequence shown here is derived from an EMBL/GenBank/DDBJ whole genome shotgun (WGS) entry which is preliminary data.</text>
</comment>
<keyword evidence="3" id="KW-1185">Reference proteome</keyword>
<sequence>MAGQAGVGRPRASSSAIRQPSLRSRPSPPSLPHLIAVHRLLPLGVRFVITDFRIGRPRRNITTYLPPP</sequence>
<feature type="region of interest" description="Disordered" evidence="1">
    <location>
        <begin position="1"/>
        <end position="31"/>
    </location>
</feature>
<dbReference type="EMBL" id="JBHGVX010000003">
    <property type="protein sequence ID" value="KAL1797732.1"/>
    <property type="molecule type" value="Genomic_DNA"/>
</dbReference>
<dbReference type="GeneID" id="96084660"/>
<evidence type="ECO:0000256" key="1">
    <source>
        <dbReference type="SAM" id="MobiDB-lite"/>
    </source>
</evidence>
<proteinExistence type="predicted"/>
<evidence type="ECO:0000313" key="3">
    <source>
        <dbReference type="Proteomes" id="UP001578633"/>
    </source>
</evidence>
<protein>
    <submittedName>
        <fullName evidence="2">Uncharacterized protein</fullName>
    </submittedName>
</protein>
<dbReference type="Proteomes" id="UP001578633">
    <property type="component" value="Chromosome 3"/>
</dbReference>
<gene>
    <name evidence="2" type="ORF">ACET3X_004338</name>
</gene>
<reference evidence="2 3" key="1">
    <citation type="submission" date="2024-09" db="EMBL/GenBank/DDBJ databases">
        <title>T2T genomes of carrot and Alternaria dauci and their utility for understanding host-pathogen interaction during carrot leaf blight disease.</title>
        <authorList>
            <person name="Liu W."/>
            <person name="Xu S."/>
            <person name="Ou C."/>
            <person name="Liu X."/>
            <person name="Zhuang F."/>
            <person name="Deng X.W."/>
        </authorList>
    </citation>
    <scope>NUCLEOTIDE SEQUENCE [LARGE SCALE GENOMIC DNA]</scope>
    <source>
        <strain evidence="2 3">A2016</strain>
    </source>
</reference>
<evidence type="ECO:0000313" key="2">
    <source>
        <dbReference type="EMBL" id="KAL1797732.1"/>
    </source>
</evidence>